<organism evidence="9 10">
    <name type="scientific">Candidatus Spyradosoma merdigallinarum</name>
    <dbReference type="NCBI Taxonomy" id="2840950"/>
    <lineage>
        <taxon>Bacteria</taxon>
        <taxon>Pseudomonadati</taxon>
        <taxon>Verrucomicrobiota</taxon>
        <taxon>Opitutia</taxon>
        <taxon>Opitutia incertae sedis</taxon>
        <taxon>Candidatus Spyradosoma</taxon>
    </lineage>
</organism>
<protein>
    <submittedName>
        <fullName evidence="9">Type V CRISPR-associated protein Cas12a/Cpf1</fullName>
    </submittedName>
</protein>
<gene>
    <name evidence="9" type="primary">cas12a</name>
    <name evidence="9" type="ORF">IAC75_06360</name>
</gene>
<evidence type="ECO:0000256" key="2">
    <source>
        <dbReference type="PIRSR" id="PIRSR627620-2"/>
    </source>
</evidence>
<evidence type="ECO:0000259" key="8">
    <source>
        <dbReference type="Pfam" id="PF22222"/>
    </source>
</evidence>
<evidence type="ECO:0000313" key="10">
    <source>
        <dbReference type="Proteomes" id="UP000886812"/>
    </source>
</evidence>
<sequence length="1282" mass="144979">MKSMKELTNLYSLQKTLRFELKPVPVAGETPEQAHERLTRAPFFNADAERERSYEDAKTLIDDCLRDFIEEKLAGARLDWKPLADAIDGTDKKARAAAESAARKAVVALFGNTKDLLGGKIFASALPRRLEKYPESEQADKRAAYEKFENFTTYFTGFWENRKNVFSDKEQHTALAFRVVNENFPKFKANVLAFENAPEAVRAQLAENFPDVDLAAAFSVPAFNDALTQRGIDAHNALVGGKPAENGAEKIQGFNELVNLWRQQHPGEKPQKMQLLYKQILSDKKNEFAARLLQSDQDVVRLLKRLRERFFGVSDGETLSAAEKIAALLSALETYDENRIWLARKTVTEISLALFGRWDALNAALKISDEDGNDGKKKEQIFSLGEIRAAVEDARASAEDENDGSERIASLSDFFKSVKTVDAENRGNARLFQPFEEFAAEARAKFDAAIAEAEKAEKLIGNECRIGKIKAALDDALAIFRKARALRPSEKSLSGKSRDEAFYAELEDALFPIADCASAYDKIRNYLTKKPFSDDKMKLSFDCPTLANGWDENKIEANHALILRRGGKYFLGILNASASTKKRKEILDAEAESGVPADACFERLVYKYLADPVKMLPKVFFSEKGVAAHNPPPELVAKETRNLDTAKLIRFYQAEIPKYNKGDWNVYRFKFKKPEEYQTLNEFYDDVARQNYRIGFKRIPAEKIAAFVADGTLFLFEIYSKDFAAGATGKKNLHTIFWEAAFSPENAAAGFSVKLNGEAEIFWRKASLGKNEAPVHVPGSVLVNRRDADGNVIPEDVYQEIFKFKNGMPAAGALSDEARRLLDSGKVKFKNAKIEIRKDRRYTVDKFLFHVPLTFNRVPREKNFTAKMLDEKVRELACAENSPMKIIGIDRGERNLISLVMINRRGEIEKQMSFNVIEEFSGGRSRATNYQAMLVAREAERDAARKSWKSVGKIAELKEGYISQVVHEIAKLVVENDALVVLENLNVGFKRGRIKVERQVYQKFEKALIEKLNFLVFKDRAPSEPGGVLNALQLTKKFESFEKLGQQSGILFYVPAGYTSKIDPLTGFANIFDLSGITNARAKRDFFSKFSSVRFDAGTQSFAFDFDYKNFRTFKQKFARTRWTVYSRGDRIVWNSKNRKSEHISPTEKMREALAGLNVAFAPGEDIRKKISDADVEKQESKRHWDTLFRAFKCALQMRNSVAKSTEPQDDWIASPVKAADGSFFDSRAQQQNEALPHDADANGAYHIALKGLMGVRKNFASGWQKNETWFEFVQKTLRERS</sequence>
<feature type="active site" description="For pre-crRNA processing" evidence="1">
    <location>
        <position position="776"/>
    </location>
</feature>
<dbReference type="Proteomes" id="UP000886812">
    <property type="component" value="Unassembled WGS sequence"/>
</dbReference>
<dbReference type="Pfam" id="PF22222">
    <property type="entry name" value="Cpf1_PI-like"/>
    <property type="match status" value="1"/>
</dbReference>
<evidence type="ECO:0000256" key="3">
    <source>
        <dbReference type="PIRSR" id="PIRSR627620-3"/>
    </source>
</evidence>
<reference evidence="9" key="2">
    <citation type="journal article" date="2021" name="PeerJ">
        <title>Extensive microbial diversity within the chicken gut microbiome revealed by metagenomics and culture.</title>
        <authorList>
            <person name="Gilroy R."/>
            <person name="Ravi A."/>
            <person name="Getino M."/>
            <person name="Pursley I."/>
            <person name="Horton D.L."/>
            <person name="Alikhan N.F."/>
            <person name="Baker D."/>
            <person name="Gharbi K."/>
            <person name="Hall N."/>
            <person name="Watson M."/>
            <person name="Adriaenssens E.M."/>
            <person name="Foster-Nyarko E."/>
            <person name="Jarju S."/>
            <person name="Secka A."/>
            <person name="Antonio M."/>
            <person name="Oren A."/>
            <person name="Chaudhuri R.R."/>
            <person name="La Ragione R."/>
            <person name="Hildebrand F."/>
            <person name="Pallen M.J."/>
        </authorList>
    </citation>
    <scope>NUCLEOTIDE SEQUENCE</scope>
    <source>
        <strain evidence="9">10669</strain>
    </source>
</reference>
<dbReference type="NCBIfam" id="TIGR04330">
    <property type="entry name" value="cas_Cpf1"/>
    <property type="match status" value="1"/>
</dbReference>
<feature type="site" description="Binds Target strand DNA; via amide nitrogen" evidence="3">
    <location>
        <position position="757"/>
    </location>
</feature>
<feature type="active site" description="For pre-crRNA processing" evidence="1">
    <location>
        <position position="838"/>
    </location>
</feature>
<feature type="region of interest" description="Binds crRNA" evidence="2">
    <location>
        <begin position="733"/>
        <end position="734"/>
    </location>
</feature>
<feature type="region of interest" description="Binds DNA in crRNA-target DNA heteroduplex" evidence="2">
    <location>
        <begin position="255"/>
        <end position="259"/>
    </location>
</feature>
<feature type="active site" description="For DNase activity of RuvC domain" evidence="1">
    <location>
        <position position="890"/>
    </location>
</feature>
<dbReference type="Pfam" id="PF18501">
    <property type="entry name" value="REC1"/>
    <property type="match status" value="1"/>
</dbReference>
<feature type="domain" description="Cas12a REC1" evidence="4">
    <location>
        <begin position="57"/>
        <end position="280"/>
    </location>
</feature>
<dbReference type="InterPro" id="IPR040852">
    <property type="entry name" value="RuvC_1"/>
</dbReference>
<evidence type="ECO:0000256" key="1">
    <source>
        <dbReference type="PIRSR" id="PIRSR627620-1"/>
    </source>
</evidence>
<feature type="active site" description="For DNase activity of RuvC domain" evidence="1">
    <location>
        <position position="983"/>
    </location>
</feature>
<evidence type="ECO:0000259" key="7">
    <source>
        <dbReference type="Pfam" id="PF21918"/>
    </source>
</evidence>
<dbReference type="InterPro" id="IPR053993">
    <property type="entry name" value="Cas12a_PI"/>
</dbReference>
<dbReference type="InterPro" id="IPR054116">
    <property type="entry name" value="Cas12a_REC2"/>
</dbReference>
<evidence type="ECO:0000259" key="5">
    <source>
        <dbReference type="Pfam" id="PF18510"/>
    </source>
</evidence>
<feature type="region of interest" description="Binds crRNA alone and in crRNA-target DNA heteroduplex" evidence="2">
    <location>
        <begin position="158"/>
        <end position="162"/>
    </location>
</feature>
<feature type="domain" description="Cas12a PI" evidence="8">
    <location>
        <begin position="612"/>
        <end position="692"/>
    </location>
</feature>
<feature type="domain" description="Cas12a nuclease" evidence="5">
    <location>
        <begin position="1062"/>
        <end position="1228"/>
    </location>
</feature>
<dbReference type="Pfam" id="PF18510">
    <property type="entry name" value="NUC"/>
    <property type="match status" value="1"/>
</dbReference>
<dbReference type="Pfam" id="PF18516">
    <property type="entry name" value="RuvC_1"/>
    <property type="match status" value="1"/>
</dbReference>
<dbReference type="Pfam" id="PF21918">
    <property type="entry name" value="cas_Cpf1_2nd"/>
    <property type="match status" value="1"/>
</dbReference>
<feature type="site" description="Binds DNA in crRNA-target DNA heteroduplex" evidence="3">
    <location>
        <position position="530"/>
    </location>
</feature>
<reference evidence="9" key="1">
    <citation type="submission" date="2020-10" db="EMBL/GenBank/DDBJ databases">
        <authorList>
            <person name="Gilroy R."/>
        </authorList>
    </citation>
    <scope>NUCLEOTIDE SEQUENCE</scope>
    <source>
        <strain evidence="9">10669</strain>
    </source>
</reference>
<feature type="site" description="Binds DNA in crRNA-target DNA heteroduplex" evidence="3">
    <location>
        <position position="272"/>
    </location>
</feature>
<comment type="caution">
    <text evidence="9">The sequence shown here is derived from an EMBL/GenBank/DDBJ whole genome shotgun (WGS) entry which is preliminary data.</text>
</comment>
<dbReference type="InterPro" id="IPR027620">
    <property type="entry name" value="Cas12a"/>
</dbReference>
<feature type="domain" description="Cas12a RuvC nuclease" evidence="6">
    <location>
        <begin position="868"/>
        <end position="1276"/>
    </location>
</feature>
<feature type="site" description="Binds crRNA alone and in crRNA-target DNA heteroduplex" evidence="3">
    <location>
        <position position="16"/>
    </location>
</feature>
<dbReference type="InterPro" id="IPR040787">
    <property type="entry name" value="Cas12a_REC1"/>
</dbReference>
<name>A0A9D1T1T5_9BACT</name>
<accession>A0A9D1T1T5</accession>
<evidence type="ECO:0000259" key="4">
    <source>
        <dbReference type="Pfam" id="PF18501"/>
    </source>
</evidence>
<feature type="site" description="Binds DNA protospacer adjacent motif (PAM)" evidence="3">
    <location>
        <position position="554"/>
    </location>
</feature>
<dbReference type="InterPro" id="IPR040882">
    <property type="entry name" value="Cas12a_NUC"/>
</dbReference>
<feature type="region of interest" description="Binds crRNA in crRNA-target DNA heteroduplex" evidence="2">
    <location>
        <begin position="278"/>
        <end position="281"/>
    </location>
</feature>
<feature type="site" description="Binds PAM" evidence="3">
    <location>
        <position position="618"/>
    </location>
</feature>
<feature type="site" description="Binds Target strand DNA" evidence="3">
    <location>
        <position position="614"/>
    </location>
</feature>
<feature type="site" description="Binds Target strand DNA" evidence="3">
    <location>
        <position position="624"/>
    </location>
</feature>
<feature type="site" description="Binds crRNA" evidence="3">
    <location>
        <position position="764"/>
    </location>
</feature>
<feature type="region of interest" description="Binds crRNA alone and in crRNA-target DNA heteroduplex" evidence="2">
    <location>
        <begin position="54"/>
        <end position="58"/>
    </location>
</feature>
<proteinExistence type="predicted"/>
<feature type="active site" description="For DNase activity of RuvC domain" evidence="1">
    <location>
        <position position="1241"/>
    </location>
</feature>
<evidence type="ECO:0000259" key="6">
    <source>
        <dbReference type="Pfam" id="PF18516"/>
    </source>
</evidence>
<feature type="domain" description="Cas12a REC2" evidence="7">
    <location>
        <begin position="296"/>
        <end position="528"/>
    </location>
</feature>
<evidence type="ECO:0000313" key="9">
    <source>
        <dbReference type="EMBL" id="HIV04749.1"/>
    </source>
</evidence>
<dbReference type="EMBL" id="DVOG01000169">
    <property type="protein sequence ID" value="HIV04749.1"/>
    <property type="molecule type" value="Genomic_DNA"/>
</dbReference>